<dbReference type="EMBL" id="KQ432411">
    <property type="protein sequence ID" value="KOF62769.1"/>
    <property type="molecule type" value="Genomic_DNA"/>
</dbReference>
<name>A0A0L8FGK7_OCTBM</name>
<evidence type="ECO:0000256" key="1">
    <source>
        <dbReference type="SAM" id="MobiDB-lite"/>
    </source>
</evidence>
<proteinExistence type="predicted"/>
<accession>A0A0L8FGK7</accession>
<sequence length="50" mass="5961">MQHTARTKRQKYYKHRQQKKVTPKKNSEYTTRATHSKNRDKNKISSGNGN</sequence>
<dbReference type="AlphaFoldDB" id="A0A0L8FGK7"/>
<reference evidence="2" key="1">
    <citation type="submission" date="2015-07" db="EMBL/GenBank/DDBJ databases">
        <title>MeaNS - Measles Nucleotide Surveillance Program.</title>
        <authorList>
            <person name="Tran T."/>
            <person name="Druce J."/>
        </authorList>
    </citation>
    <scope>NUCLEOTIDE SEQUENCE</scope>
    <source>
        <strain evidence="2">UCB-OBI-ISO-001</strain>
        <tissue evidence="2">Gonad</tissue>
    </source>
</reference>
<feature type="region of interest" description="Disordered" evidence="1">
    <location>
        <begin position="1"/>
        <end position="50"/>
    </location>
</feature>
<protein>
    <submittedName>
        <fullName evidence="2">Uncharacterized protein</fullName>
    </submittedName>
</protein>
<gene>
    <name evidence="2" type="ORF">OCBIM_22021901mg</name>
</gene>
<feature type="compositionally biased region" description="Basic residues" evidence="1">
    <location>
        <begin position="1"/>
        <end position="23"/>
    </location>
</feature>
<evidence type="ECO:0000313" key="2">
    <source>
        <dbReference type="EMBL" id="KOF62769.1"/>
    </source>
</evidence>
<organism evidence="2">
    <name type="scientific">Octopus bimaculoides</name>
    <name type="common">California two-spotted octopus</name>
    <dbReference type="NCBI Taxonomy" id="37653"/>
    <lineage>
        <taxon>Eukaryota</taxon>
        <taxon>Metazoa</taxon>
        <taxon>Spiralia</taxon>
        <taxon>Lophotrochozoa</taxon>
        <taxon>Mollusca</taxon>
        <taxon>Cephalopoda</taxon>
        <taxon>Coleoidea</taxon>
        <taxon>Octopodiformes</taxon>
        <taxon>Octopoda</taxon>
        <taxon>Incirrata</taxon>
        <taxon>Octopodidae</taxon>
        <taxon>Octopus</taxon>
    </lineage>
</organism>